<dbReference type="SMART" id="SM00364">
    <property type="entry name" value="LRR_BAC"/>
    <property type="match status" value="7"/>
</dbReference>
<dbReference type="InterPro" id="IPR001611">
    <property type="entry name" value="Leu-rich_rpt"/>
</dbReference>
<organism evidence="6 7">
    <name type="scientific">Heterostelium pallidum (strain ATCC 26659 / Pp 5 / PN500)</name>
    <name type="common">Cellular slime mold</name>
    <name type="synonym">Polysphondylium pallidum</name>
    <dbReference type="NCBI Taxonomy" id="670386"/>
    <lineage>
        <taxon>Eukaryota</taxon>
        <taxon>Amoebozoa</taxon>
        <taxon>Evosea</taxon>
        <taxon>Eumycetozoa</taxon>
        <taxon>Dictyostelia</taxon>
        <taxon>Acytosteliales</taxon>
        <taxon>Acytosteliaceae</taxon>
        <taxon>Heterostelium</taxon>
    </lineage>
</organism>
<dbReference type="GO" id="GO:0051015">
    <property type="term" value="F:actin filament binding"/>
    <property type="evidence" value="ECO:0007669"/>
    <property type="project" value="InterPro"/>
</dbReference>
<feature type="region of interest" description="Disordered" evidence="3">
    <location>
        <begin position="818"/>
        <end position="855"/>
    </location>
</feature>
<dbReference type="InterPro" id="IPR007122">
    <property type="entry name" value="Villin/Gelsolin"/>
</dbReference>
<dbReference type="CDD" id="cd11291">
    <property type="entry name" value="gelsolin_S6_like"/>
    <property type="match status" value="1"/>
</dbReference>
<dbReference type="PANTHER" id="PTHR11977:SF51">
    <property type="entry name" value="PROTEIN FLIGHTLESS-1 HOMOLOG"/>
    <property type="match status" value="1"/>
</dbReference>
<dbReference type="Gene3D" id="3.40.20.10">
    <property type="entry name" value="Severin"/>
    <property type="match status" value="7"/>
</dbReference>
<dbReference type="GO" id="GO:0008154">
    <property type="term" value="P:actin polymerization or depolymerization"/>
    <property type="evidence" value="ECO:0007669"/>
    <property type="project" value="TreeGrafter"/>
</dbReference>
<evidence type="ECO:0000259" key="4">
    <source>
        <dbReference type="Pfam" id="PF00626"/>
    </source>
</evidence>
<dbReference type="PANTHER" id="PTHR11977">
    <property type="entry name" value="VILLIN"/>
    <property type="match status" value="1"/>
</dbReference>
<accession>D3BHH2</accession>
<name>D3BHH2_HETP5</name>
<feature type="compositionally biased region" description="Low complexity" evidence="3">
    <location>
        <begin position="655"/>
        <end position="668"/>
    </location>
</feature>
<feature type="compositionally biased region" description="Basic and acidic residues" evidence="3">
    <location>
        <begin position="571"/>
        <end position="592"/>
    </location>
</feature>
<dbReference type="InParanoid" id="D3BHH2"/>
<reference evidence="6 7" key="1">
    <citation type="journal article" date="2011" name="Genome Res.">
        <title>Phylogeny-wide analysis of social amoeba genomes highlights ancient origins for complex intercellular communication.</title>
        <authorList>
            <person name="Heidel A.J."/>
            <person name="Lawal H.M."/>
            <person name="Felder M."/>
            <person name="Schilde C."/>
            <person name="Helps N.R."/>
            <person name="Tunggal B."/>
            <person name="Rivero F."/>
            <person name="John U."/>
            <person name="Schleicher M."/>
            <person name="Eichinger L."/>
            <person name="Platzer M."/>
            <person name="Noegel A.A."/>
            <person name="Schaap P."/>
            <person name="Gloeckner G."/>
        </authorList>
    </citation>
    <scope>NUCLEOTIDE SEQUENCE [LARGE SCALE GENOMIC DNA]</scope>
    <source>
        <strain evidence="7">ATCC 26659 / Pp 5 / PN500</strain>
    </source>
</reference>
<evidence type="ECO:0000256" key="1">
    <source>
        <dbReference type="ARBA" id="ARBA00022614"/>
    </source>
</evidence>
<keyword evidence="2" id="KW-0677">Repeat</keyword>
<feature type="domain" description="Gelsolin-like" evidence="4">
    <location>
        <begin position="910"/>
        <end position="983"/>
    </location>
</feature>
<dbReference type="OMA" id="CYILDCV"/>
<feature type="region of interest" description="Disordered" evidence="3">
    <location>
        <begin position="571"/>
        <end position="729"/>
    </location>
</feature>
<feature type="domain" description="Gelsolin-like" evidence="4">
    <location>
        <begin position="342"/>
        <end position="391"/>
    </location>
</feature>
<dbReference type="InterPro" id="IPR055414">
    <property type="entry name" value="LRR_R13L4/SHOC2-like"/>
</dbReference>
<evidence type="ECO:0000313" key="7">
    <source>
        <dbReference type="Proteomes" id="UP000001396"/>
    </source>
</evidence>
<dbReference type="EMBL" id="ADBJ01000036">
    <property type="protein sequence ID" value="EFA79149.1"/>
    <property type="molecule type" value="Genomic_DNA"/>
</dbReference>
<dbReference type="FunCoup" id="D3BHH2">
    <property type="interactions" value="29"/>
</dbReference>
<sequence length="1501" mass="169579">MGQTDSKPNQGAHDASLTLSMDAEFLEINGRHLVAFPMQLNQLTKLKTLSLAHNNIQKLDGVSQVLTLEDLDLSYNSLQLLSDELYHVVNLKKLNISFNQLQSIGANIALLKQLKVLNLSNNQLVAIPKEIGQSLSLQIINISFNKLEALPKEIGLLNQLTKLVLNNNKIGTLPSDIGKLGQLTLLDLAENELKSLPHEIGQLKQLAKLYLDNNDFLVLPSEVGQLSELKELNLRSNQLVDLPSSMHKLTKLTLVDLEDNQWESSQYQATDIPQLLAFLKTKRDIVNKSRKATSKEYRRTLERQKVEEKKRNSINTLFETEFTFIGNKKLFYRIVEDSVKVVVIRQNLTECRVNDSDCFILDIGKQIYVFLGSYSSQRKRLKSTHFAELMLKESSAKELIVMDNKTKREDQSDFWKQLGGKYSVSKEAEIDDQSTLDDRMLMIKMFKFTEDKGGRIDIQAYMGEELYRSMLESSSCAVLDTGSDIFVWSGTYSTMNEKSWSMLKAEEMLGHRRDSAEILWIMQGEESLIFREHFVDWIDYAWDPEWVRRLKAQNEEEEMLRAEAERERMRMEKEELEMAEKELERERQEKEQNQILKQQQQQQQQQTQTTTVVVQPTTTSSPSSEPKSERERLKEREKEKIRERQRQRESSANQLPTSATSTPSLTPTPMTPAPSSPVVLPNLPITEPKKTESVSKPEPVVAPVKQPAAVTQPTATVSPKQEPAKSTTISLPVVTKPAAVVTPPAVTTTPTKTAVTPTPTVTPKQEPIKQEPIKQEPVKVQPTTTVSISNESPIVPEQNVNLLAPLPEKAGSIARKPATKNPIRARQERAAAEEEAAKLREKNEKRKSTTSATGTTGLLQALSSDAEKMFMKRREEAENRGQQGITALINLAPKDQPKLLHVKGRRSPFVRQVELSYLSLNSGDVFILDCGKEMNLLYQWNGSEANRIEKGKGMDISKSIKDKERVGCRVLLIDEGKEPDEFWKVLGGKGPIADASSAGDDREAELNIRKHVNLYQVVTTDPNQTQFDLMPMEGRLSKNMLQGTDCYILDCVSELFVWTGSSSTLKIRNGSLKMGADMLEKRKNNIWVSACHREFPGSEQVLFKERFPDWGGSIPIMVQQTPVGLNTATAKAQVKIDVATILKPKAEKEEVVIDDGNGKITCWRVEDFTKIPVDASRYGHFYSGDSYVILYTYIYKNKDCFLIYFWQGKNSSINEKGSSALLTMELDDTLKGMAKEVRVVQNKEPKHFLSIFKSKFIVHQGKDPMSKGYKAPEPNQFSLYHIRGTSAMNTRAVQTYTSPHSLNSYGTYVLASNNGSNTFVWYGKLSNELEKSYAKSIVGQWSSSKTVELNEGQETSAFWDSIGGKEIHPKMKLSSRVEPRLFSCSIGSGIFLVEEVHSFAQDDLLQEDVYIIDGIDHIWVWIGTETTETERKMAMELSLDYATALPAWDGRKDITAYTIYSGKEPFIFTSNFHGWDFAKRKSPLSYESDITLMKSFTSCSI</sequence>
<dbReference type="InterPro" id="IPR003591">
    <property type="entry name" value="Leu-rich_rpt_typical-subtyp"/>
</dbReference>
<keyword evidence="7" id="KW-1185">Reference proteome</keyword>
<dbReference type="SUPFAM" id="SSF52058">
    <property type="entry name" value="L domain-like"/>
    <property type="match status" value="1"/>
</dbReference>
<gene>
    <name evidence="6" type="primary">vilD</name>
    <name evidence="6" type="ORF">PPL_07974</name>
</gene>
<dbReference type="GeneID" id="31363454"/>
<evidence type="ECO:0000313" key="6">
    <source>
        <dbReference type="EMBL" id="EFA79149.1"/>
    </source>
</evidence>
<dbReference type="CDD" id="cd11289">
    <property type="entry name" value="gelsolin_S2_like"/>
    <property type="match status" value="1"/>
</dbReference>
<feature type="compositionally biased region" description="Basic and acidic residues" evidence="3">
    <location>
        <begin position="626"/>
        <end position="649"/>
    </location>
</feature>
<dbReference type="PROSITE" id="PS51450">
    <property type="entry name" value="LRR"/>
    <property type="match status" value="5"/>
</dbReference>
<dbReference type="InterPro" id="IPR007123">
    <property type="entry name" value="Gelsolin-like_dom"/>
</dbReference>
<dbReference type="SMART" id="SM00262">
    <property type="entry name" value="GEL"/>
    <property type="match status" value="7"/>
</dbReference>
<dbReference type="Proteomes" id="UP000001396">
    <property type="component" value="Unassembled WGS sequence"/>
</dbReference>
<protein>
    <submittedName>
        <fullName evidence="6">Villin</fullName>
    </submittedName>
</protein>
<dbReference type="STRING" id="670386.D3BHH2"/>
<feature type="compositionally biased region" description="Basic and acidic residues" evidence="3">
    <location>
        <begin position="825"/>
        <end position="847"/>
    </location>
</feature>
<keyword evidence="1" id="KW-0433">Leucine-rich repeat</keyword>
<dbReference type="Pfam" id="PF23598">
    <property type="entry name" value="LRR_14"/>
    <property type="match status" value="1"/>
</dbReference>
<dbReference type="PRINTS" id="PR00597">
    <property type="entry name" value="GELSOLIN"/>
</dbReference>
<comment type="caution">
    <text evidence="6">The sequence shown here is derived from an EMBL/GenBank/DDBJ whole genome shotgun (WGS) entry which is preliminary data.</text>
</comment>
<feature type="compositionally biased region" description="Polar residues" evidence="3">
    <location>
        <begin position="714"/>
        <end position="729"/>
    </location>
</feature>
<feature type="region of interest" description="Disordered" evidence="3">
    <location>
        <begin position="748"/>
        <end position="768"/>
    </location>
</feature>
<dbReference type="InterPro" id="IPR032675">
    <property type="entry name" value="LRR_dom_sf"/>
</dbReference>
<feature type="domain" description="Disease resistance R13L4/SHOC-2-like LRR" evidence="5">
    <location>
        <begin position="163"/>
        <end position="266"/>
    </location>
</feature>
<evidence type="ECO:0000259" key="5">
    <source>
        <dbReference type="Pfam" id="PF23598"/>
    </source>
</evidence>
<dbReference type="Gene3D" id="3.80.10.10">
    <property type="entry name" value="Ribonuclease Inhibitor"/>
    <property type="match status" value="1"/>
</dbReference>
<dbReference type="CDD" id="cd11293">
    <property type="entry name" value="gelsolin_S4_like"/>
    <property type="match status" value="1"/>
</dbReference>
<proteinExistence type="predicted"/>
<dbReference type="Pfam" id="PF00626">
    <property type="entry name" value="Gelsolin"/>
    <property type="match status" value="5"/>
</dbReference>
<dbReference type="SMART" id="SM00365">
    <property type="entry name" value="LRR_SD22"/>
    <property type="match status" value="3"/>
</dbReference>
<dbReference type="GO" id="GO:0015629">
    <property type="term" value="C:actin cytoskeleton"/>
    <property type="evidence" value="ECO:0007669"/>
    <property type="project" value="TreeGrafter"/>
</dbReference>
<dbReference type="Pfam" id="PF13855">
    <property type="entry name" value="LRR_8"/>
    <property type="match status" value="1"/>
</dbReference>
<dbReference type="GO" id="GO:0051016">
    <property type="term" value="P:barbed-end actin filament capping"/>
    <property type="evidence" value="ECO:0007669"/>
    <property type="project" value="TreeGrafter"/>
</dbReference>
<feature type="compositionally biased region" description="Low complexity" evidence="3">
    <location>
        <begin position="696"/>
        <end position="713"/>
    </location>
</feature>
<feature type="domain" description="Gelsolin-like" evidence="4">
    <location>
        <begin position="1172"/>
        <end position="1249"/>
    </location>
</feature>
<dbReference type="InterPro" id="IPR029006">
    <property type="entry name" value="ADF-H/Gelsolin-like_dom_sf"/>
</dbReference>
<feature type="compositionally biased region" description="Low complexity" evidence="3">
    <location>
        <begin position="748"/>
        <end position="764"/>
    </location>
</feature>
<dbReference type="GO" id="GO:0005737">
    <property type="term" value="C:cytoplasm"/>
    <property type="evidence" value="ECO:0007669"/>
    <property type="project" value="TreeGrafter"/>
</dbReference>
<dbReference type="RefSeq" id="XP_020431271.1">
    <property type="nucleotide sequence ID" value="XM_020578807.1"/>
</dbReference>
<dbReference type="GO" id="GO:0051014">
    <property type="term" value="P:actin filament severing"/>
    <property type="evidence" value="ECO:0007669"/>
    <property type="project" value="TreeGrafter"/>
</dbReference>
<dbReference type="SMART" id="SM00369">
    <property type="entry name" value="LRR_TYP"/>
    <property type="match status" value="6"/>
</dbReference>
<dbReference type="SUPFAM" id="SSF55753">
    <property type="entry name" value="Actin depolymerizing proteins"/>
    <property type="match status" value="7"/>
</dbReference>
<feature type="compositionally biased region" description="Low complexity" evidence="3">
    <location>
        <begin position="593"/>
        <end position="625"/>
    </location>
</feature>
<evidence type="ECO:0000256" key="2">
    <source>
        <dbReference type="ARBA" id="ARBA00022737"/>
    </source>
</evidence>
<feature type="domain" description="Gelsolin-like" evidence="4">
    <location>
        <begin position="1031"/>
        <end position="1073"/>
    </location>
</feature>
<dbReference type="GO" id="GO:0005546">
    <property type="term" value="F:phosphatidylinositol-4,5-bisphosphate binding"/>
    <property type="evidence" value="ECO:0007669"/>
    <property type="project" value="TreeGrafter"/>
</dbReference>
<evidence type="ECO:0000256" key="3">
    <source>
        <dbReference type="SAM" id="MobiDB-lite"/>
    </source>
</evidence>
<feature type="domain" description="Gelsolin-like" evidence="4">
    <location>
        <begin position="1394"/>
        <end position="1442"/>
    </location>
</feature>